<gene>
    <name evidence="2" type="ORF">ARMGADRAFT_1092486</name>
</gene>
<feature type="compositionally biased region" description="Basic and acidic residues" evidence="1">
    <location>
        <begin position="121"/>
        <end position="130"/>
    </location>
</feature>
<organism evidence="2 3">
    <name type="scientific">Armillaria gallica</name>
    <name type="common">Bulbous honey fungus</name>
    <name type="synonym">Armillaria bulbosa</name>
    <dbReference type="NCBI Taxonomy" id="47427"/>
    <lineage>
        <taxon>Eukaryota</taxon>
        <taxon>Fungi</taxon>
        <taxon>Dikarya</taxon>
        <taxon>Basidiomycota</taxon>
        <taxon>Agaricomycotina</taxon>
        <taxon>Agaricomycetes</taxon>
        <taxon>Agaricomycetidae</taxon>
        <taxon>Agaricales</taxon>
        <taxon>Marasmiineae</taxon>
        <taxon>Physalacriaceae</taxon>
        <taxon>Armillaria</taxon>
    </lineage>
</organism>
<evidence type="ECO:0000256" key="1">
    <source>
        <dbReference type="SAM" id="MobiDB-lite"/>
    </source>
</evidence>
<accession>A0A2H3CLN3</accession>
<evidence type="ECO:0000313" key="3">
    <source>
        <dbReference type="Proteomes" id="UP000217790"/>
    </source>
</evidence>
<feature type="region of interest" description="Disordered" evidence="1">
    <location>
        <begin position="102"/>
        <end position="226"/>
    </location>
</feature>
<proteinExistence type="predicted"/>
<feature type="region of interest" description="Disordered" evidence="1">
    <location>
        <begin position="29"/>
        <end position="70"/>
    </location>
</feature>
<dbReference type="EMBL" id="KZ293752">
    <property type="protein sequence ID" value="PBK80092.1"/>
    <property type="molecule type" value="Genomic_DNA"/>
</dbReference>
<reference evidence="3" key="1">
    <citation type="journal article" date="2017" name="Nat. Ecol. Evol.">
        <title>Genome expansion and lineage-specific genetic innovations in the forest pathogenic fungi Armillaria.</title>
        <authorList>
            <person name="Sipos G."/>
            <person name="Prasanna A.N."/>
            <person name="Walter M.C."/>
            <person name="O'Connor E."/>
            <person name="Balint B."/>
            <person name="Krizsan K."/>
            <person name="Kiss B."/>
            <person name="Hess J."/>
            <person name="Varga T."/>
            <person name="Slot J."/>
            <person name="Riley R."/>
            <person name="Boka B."/>
            <person name="Rigling D."/>
            <person name="Barry K."/>
            <person name="Lee J."/>
            <person name="Mihaltcheva S."/>
            <person name="LaButti K."/>
            <person name="Lipzen A."/>
            <person name="Waldron R."/>
            <person name="Moloney N.M."/>
            <person name="Sperisen C."/>
            <person name="Kredics L."/>
            <person name="Vagvoelgyi C."/>
            <person name="Patrignani A."/>
            <person name="Fitzpatrick D."/>
            <person name="Nagy I."/>
            <person name="Doyle S."/>
            <person name="Anderson J.B."/>
            <person name="Grigoriev I.V."/>
            <person name="Gueldener U."/>
            <person name="Muensterkoetter M."/>
            <person name="Nagy L.G."/>
        </authorList>
    </citation>
    <scope>NUCLEOTIDE SEQUENCE [LARGE SCALE GENOMIC DNA]</scope>
    <source>
        <strain evidence="3">Ar21-2</strain>
    </source>
</reference>
<dbReference type="AlphaFoldDB" id="A0A2H3CLN3"/>
<sequence>MKYGNNDAWQDGMDNKARKEWLPAWRLITEPGPRLGSPSPTELEPTPNAACNARREHHRPQSIPTDDQRDIRAEDQPELGPWLGEALTALLDPMVEPFRDLHPDLELPDAPMELNPVPSYEVRDLRELPRARPRRPQPGQHNSIPFPTTTGRRSGPFIFSFGAGLPEDTDTDTDTTEPGPSQRRRQISYPTTEPDPFADPHPFRQDDDPFNPWGSDYEWPELQPVD</sequence>
<dbReference type="InParanoid" id="A0A2H3CLN3"/>
<dbReference type="Proteomes" id="UP000217790">
    <property type="component" value="Unassembled WGS sequence"/>
</dbReference>
<name>A0A2H3CLN3_ARMGA</name>
<keyword evidence="3" id="KW-1185">Reference proteome</keyword>
<feature type="compositionally biased region" description="Polar residues" evidence="1">
    <location>
        <begin position="139"/>
        <end position="152"/>
    </location>
</feature>
<evidence type="ECO:0000313" key="2">
    <source>
        <dbReference type="EMBL" id="PBK80092.1"/>
    </source>
</evidence>
<protein>
    <submittedName>
        <fullName evidence="2">Uncharacterized protein</fullName>
    </submittedName>
</protein>